<sequence length="467" mass="46023">MTELDPLSSRRAATVLVGLTVGLFGSASSAMIVANTLPAIEADLGADPAGGSWVVVGSLLAMTVSIPLWGRLADAVDGKRVVQAAFVLFVIGCLGGGLAPGLGGLIASRAVQGVAMGGILVSSQAVIARAVPGRRRAAYLGYLGATMSIASLCGPLIGGFLVELPGAGWRSAFFVLIPFALVGLVVVEAALPRRAGPGGFRVDAAGLALLALAVTALLLLVTFGGVGFAWWSPQSLVLGAVGLLAALALVLVERRVADPVLDLAALAVPAVRWSVVGSVAIGAVMFSAVLYLSQYWQLARGVSAAVTGLLVAPLLVATLVASIVTGHVVAHGPRARGRALLLGSILLAAGLAGLATVGLAPPAWLVIAAAGLVGLGMGALMQTFLLVAQLAAGGERVGRTTSLVSMLRSLSGAAGVAVLGAVVAALAPGEGYAAAAAVAFGAAAVVSLGAVVAALVLGRDRGAAGHE</sequence>
<dbReference type="GO" id="GO:0005886">
    <property type="term" value="C:plasma membrane"/>
    <property type="evidence" value="ECO:0007669"/>
    <property type="project" value="UniProtKB-SubCell"/>
</dbReference>
<evidence type="ECO:0000313" key="7">
    <source>
        <dbReference type="EMBL" id="GGR28132.1"/>
    </source>
</evidence>
<evidence type="ECO:0000259" key="6">
    <source>
        <dbReference type="PROSITE" id="PS50850"/>
    </source>
</evidence>
<evidence type="ECO:0000256" key="2">
    <source>
        <dbReference type="ARBA" id="ARBA00022692"/>
    </source>
</evidence>
<protein>
    <recommendedName>
        <fullName evidence="6">Major facilitator superfamily (MFS) profile domain-containing protein</fullName>
    </recommendedName>
</protein>
<feature type="transmembrane region" description="Helical" evidence="5">
    <location>
        <begin position="53"/>
        <end position="72"/>
    </location>
</feature>
<feature type="transmembrane region" description="Helical" evidence="5">
    <location>
        <begin position="363"/>
        <end position="388"/>
    </location>
</feature>
<proteinExistence type="predicted"/>
<feature type="transmembrane region" description="Helical" evidence="5">
    <location>
        <begin position="139"/>
        <end position="161"/>
    </location>
</feature>
<accession>A0A918CJQ4</accession>
<evidence type="ECO:0000256" key="4">
    <source>
        <dbReference type="ARBA" id="ARBA00023136"/>
    </source>
</evidence>
<dbReference type="InterPro" id="IPR020846">
    <property type="entry name" value="MFS_dom"/>
</dbReference>
<dbReference type="Proteomes" id="UP000610303">
    <property type="component" value="Unassembled WGS sequence"/>
</dbReference>
<feature type="transmembrane region" description="Helical" evidence="5">
    <location>
        <begin position="409"/>
        <end position="427"/>
    </location>
</feature>
<keyword evidence="8" id="KW-1185">Reference proteome</keyword>
<comment type="subcellular location">
    <subcellularLocation>
        <location evidence="1">Cell membrane</location>
        <topology evidence="1">Multi-pass membrane protein</topology>
    </subcellularLocation>
</comment>
<dbReference type="GO" id="GO:0022857">
    <property type="term" value="F:transmembrane transporter activity"/>
    <property type="evidence" value="ECO:0007669"/>
    <property type="project" value="InterPro"/>
</dbReference>
<dbReference type="Pfam" id="PF07690">
    <property type="entry name" value="MFS_1"/>
    <property type="match status" value="1"/>
</dbReference>
<keyword evidence="2 5" id="KW-0812">Transmembrane</keyword>
<feature type="transmembrane region" description="Helical" evidence="5">
    <location>
        <begin position="304"/>
        <end position="330"/>
    </location>
</feature>
<evidence type="ECO:0000256" key="3">
    <source>
        <dbReference type="ARBA" id="ARBA00022989"/>
    </source>
</evidence>
<feature type="transmembrane region" description="Helical" evidence="5">
    <location>
        <begin position="12"/>
        <end position="33"/>
    </location>
</feature>
<feature type="domain" description="Major facilitator superfamily (MFS) profile" evidence="6">
    <location>
        <begin position="15"/>
        <end position="461"/>
    </location>
</feature>
<dbReference type="InterPro" id="IPR011701">
    <property type="entry name" value="MFS"/>
</dbReference>
<feature type="transmembrane region" description="Helical" evidence="5">
    <location>
        <begin position="113"/>
        <end position="132"/>
    </location>
</feature>
<reference evidence="7" key="2">
    <citation type="submission" date="2020-09" db="EMBL/GenBank/DDBJ databases">
        <authorList>
            <person name="Sun Q."/>
            <person name="Ohkuma M."/>
        </authorList>
    </citation>
    <scope>NUCLEOTIDE SEQUENCE</scope>
    <source>
        <strain evidence="7">JCM 3346</strain>
    </source>
</reference>
<feature type="transmembrane region" description="Helical" evidence="5">
    <location>
        <begin position="339"/>
        <end position="357"/>
    </location>
</feature>
<feature type="transmembrane region" description="Helical" evidence="5">
    <location>
        <begin position="84"/>
        <end position="107"/>
    </location>
</feature>
<dbReference type="EMBL" id="BMRJ01000002">
    <property type="protein sequence ID" value="GGR28132.1"/>
    <property type="molecule type" value="Genomic_DNA"/>
</dbReference>
<dbReference type="Gene3D" id="1.20.1250.20">
    <property type="entry name" value="MFS general substrate transporter like domains"/>
    <property type="match status" value="1"/>
</dbReference>
<feature type="transmembrane region" description="Helical" evidence="5">
    <location>
        <begin position="433"/>
        <end position="457"/>
    </location>
</feature>
<dbReference type="RefSeq" id="WP_189085437.1">
    <property type="nucleotide sequence ID" value="NZ_BMRJ01000002.1"/>
</dbReference>
<evidence type="ECO:0000313" key="8">
    <source>
        <dbReference type="Proteomes" id="UP000610303"/>
    </source>
</evidence>
<feature type="transmembrane region" description="Helical" evidence="5">
    <location>
        <begin position="273"/>
        <end position="292"/>
    </location>
</feature>
<dbReference type="PANTHER" id="PTHR23501:SF197">
    <property type="entry name" value="COMD"/>
    <property type="match status" value="1"/>
</dbReference>
<dbReference type="PANTHER" id="PTHR23501">
    <property type="entry name" value="MAJOR FACILITATOR SUPERFAMILY"/>
    <property type="match status" value="1"/>
</dbReference>
<keyword evidence="4 5" id="KW-0472">Membrane</keyword>
<dbReference type="InterPro" id="IPR036259">
    <property type="entry name" value="MFS_trans_sf"/>
</dbReference>
<comment type="caution">
    <text evidence="7">The sequence shown here is derived from an EMBL/GenBank/DDBJ whole genome shotgun (WGS) entry which is preliminary data.</text>
</comment>
<organism evidence="7 8">
    <name type="scientific">Agromyces mediolanus</name>
    <name type="common">Corynebacterium mediolanum</name>
    <dbReference type="NCBI Taxonomy" id="41986"/>
    <lineage>
        <taxon>Bacteria</taxon>
        <taxon>Bacillati</taxon>
        <taxon>Actinomycetota</taxon>
        <taxon>Actinomycetes</taxon>
        <taxon>Micrococcales</taxon>
        <taxon>Microbacteriaceae</taxon>
        <taxon>Agromyces</taxon>
    </lineage>
</organism>
<dbReference type="SUPFAM" id="SSF103473">
    <property type="entry name" value="MFS general substrate transporter"/>
    <property type="match status" value="1"/>
</dbReference>
<dbReference type="PROSITE" id="PS50850">
    <property type="entry name" value="MFS"/>
    <property type="match status" value="1"/>
</dbReference>
<dbReference type="PRINTS" id="PR01036">
    <property type="entry name" value="TCRTETB"/>
</dbReference>
<feature type="transmembrane region" description="Helical" evidence="5">
    <location>
        <begin position="236"/>
        <end position="252"/>
    </location>
</feature>
<name>A0A918CJQ4_AGRME</name>
<feature type="transmembrane region" description="Helical" evidence="5">
    <location>
        <begin position="204"/>
        <end position="230"/>
    </location>
</feature>
<keyword evidence="3 5" id="KW-1133">Transmembrane helix</keyword>
<reference evidence="7" key="1">
    <citation type="journal article" date="2014" name="Int. J. Syst. Evol. Microbiol.">
        <title>Complete genome sequence of Corynebacterium casei LMG S-19264T (=DSM 44701T), isolated from a smear-ripened cheese.</title>
        <authorList>
            <consortium name="US DOE Joint Genome Institute (JGI-PGF)"/>
            <person name="Walter F."/>
            <person name="Albersmeier A."/>
            <person name="Kalinowski J."/>
            <person name="Ruckert C."/>
        </authorList>
    </citation>
    <scope>NUCLEOTIDE SEQUENCE</scope>
    <source>
        <strain evidence="7">JCM 3346</strain>
    </source>
</reference>
<evidence type="ECO:0000256" key="1">
    <source>
        <dbReference type="ARBA" id="ARBA00004651"/>
    </source>
</evidence>
<dbReference type="Gene3D" id="1.20.1720.10">
    <property type="entry name" value="Multidrug resistance protein D"/>
    <property type="match status" value="1"/>
</dbReference>
<evidence type="ECO:0000256" key="5">
    <source>
        <dbReference type="SAM" id="Phobius"/>
    </source>
</evidence>
<feature type="transmembrane region" description="Helical" evidence="5">
    <location>
        <begin position="173"/>
        <end position="192"/>
    </location>
</feature>
<dbReference type="AlphaFoldDB" id="A0A918CJQ4"/>
<gene>
    <name evidence="7" type="ORF">GCM10010196_22360</name>
</gene>